<dbReference type="SMART" id="SM00355">
    <property type="entry name" value="ZnF_C2H2"/>
    <property type="match status" value="2"/>
</dbReference>
<evidence type="ECO:0000256" key="4">
    <source>
        <dbReference type="ARBA" id="ARBA00022833"/>
    </source>
</evidence>
<keyword evidence="3 5" id="KW-0863">Zinc-finger</keyword>
<comment type="caution">
    <text evidence="7">The sequence shown here is derived from an EMBL/GenBank/DDBJ whole genome shotgun (WGS) entry which is preliminary data.</text>
</comment>
<dbReference type="InterPro" id="IPR013087">
    <property type="entry name" value="Znf_C2H2_type"/>
</dbReference>
<dbReference type="SUPFAM" id="SSF57667">
    <property type="entry name" value="beta-beta-alpha zinc fingers"/>
    <property type="match status" value="1"/>
</dbReference>
<dbReference type="AlphaFoldDB" id="A0A8X6HKH1"/>
<gene>
    <name evidence="7" type="ORF">TNCT_123461</name>
</gene>
<dbReference type="GO" id="GO:0045893">
    <property type="term" value="P:positive regulation of DNA-templated transcription"/>
    <property type="evidence" value="ECO:0007669"/>
    <property type="project" value="UniProtKB-ARBA"/>
</dbReference>
<evidence type="ECO:0000259" key="6">
    <source>
        <dbReference type="PROSITE" id="PS50157"/>
    </source>
</evidence>
<evidence type="ECO:0000256" key="5">
    <source>
        <dbReference type="PROSITE-ProRule" id="PRU00042"/>
    </source>
</evidence>
<dbReference type="GO" id="GO:0008270">
    <property type="term" value="F:zinc ion binding"/>
    <property type="evidence" value="ECO:0007669"/>
    <property type="project" value="UniProtKB-KW"/>
</dbReference>
<dbReference type="Proteomes" id="UP000887116">
    <property type="component" value="Unassembled WGS sequence"/>
</dbReference>
<reference evidence="7" key="1">
    <citation type="submission" date="2020-07" db="EMBL/GenBank/DDBJ databases">
        <title>Multicomponent nature underlies the extraordinary mechanical properties of spider dragline silk.</title>
        <authorList>
            <person name="Kono N."/>
            <person name="Nakamura H."/>
            <person name="Mori M."/>
            <person name="Yoshida Y."/>
            <person name="Ohtoshi R."/>
            <person name="Malay A.D."/>
            <person name="Moran D.A.P."/>
            <person name="Tomita M."/>
            <person name="Numata K."/>
            <person name="Arakawa K."/>
        </authorList>
    </citation>
    <scope>NUCLEOTIDE SEQUENCE</scope>
</reference>
<dbReference type="GO" id="GO:0000981">
    <property type="term" value="F:DNA-binding transcription factor activity, RNA polymerase II-specific"/>
    <property type="evidence" value="ECO:0007669"/>
    <property type="project" value="TreeGrafter"/>
</dbReference>
<dbReference type="EMBL" id="BMAO01038297">
    <property type="protein sequence ID" value="GFR23900.1"/>
    <property type="molecule type" value="Genomic_DNA"/>
</dbReference>
<keyword evidence="2" id="KW-0677">Repeat</keyword>
<dbReference type="PANTHER" id="PTHR23235:SF120">
    <property type="entry name" value="KRUPPEL-LIKE FACTOR 15"/>
    <property type="match status" value="1"/>
</dbReference>
<proteinExistence type="predicted"/>
<feature type="domain" description="C2H2-type" evidence="6">
    <location>
        <begin position="47"/>
        <end position="74"/>
    </location>
</feature>
<evidence type="ECO:0000256" key="1">
    <source>
        <dbReference type="ARBA" id="ARBA00022723"/>
    </source>
</evidence>
<dbReference type="FunFam" id="3.30.160.60:FF:001732">
    <property type="entry name" value="Zgc:162936"/>
    <property type="match status" value="1"/>
</dbReference>
<accession>A0A8X6HKH1</accession>
<keyword evidence="8" id="KW-1185">Reference proteome</keyword>
<evidence type="ECO:0000256" key="3">
    <source>
        <dbReference type="ARBA" id="ARBA00022771"/>
    </source>
</evidence>
<dbReference type="Pfam" id="PF00096">
    <property type="entry name" value="zf-C2H2"/>
    <property type="match status" value="1"/>
</dbReference>
<dbReference type="PANTHER" id="PTHR23235">
    <property type="entry name" value="KRUEPPEL-LIKE TRANSCRIPTION FACTOR"/>
    <property type="match status" value="1"/>
</dbReference>
<dbReference type="GO" id="GO:0000978">
    <property type="term" value="F:RNA polymerase II cis-regulatory region sequence-specific DNA binding"/>
    <property type="evidence" value="ECO:0007669"/>
    <property type="project" value="TreeGrafter"/>
</dbReference>
<evidence type="ECO:0000313" key="7">
    <source>
        <dbReference type="EMBL" id="GFR23900.1"/>
    </source>
</evidence>
<dbReference type="OrthoDB" id="6429583at2759"/>
<dbReference type="InterPro" id="IPR036236">
    <property type="entry name" value="Znf_C2H2_sf"/>
</dbReference>
<evidence type="ECO:0000313" key="8">
    <source>
        <dbReference type="Proteomes" id="UP000887116"/>
    </source>
</evidence>
<keyword evidence="1" id="KW-0479">Metal-binding</keyword>
<organism evidence="7 8">
    <name type="scientific">Trichonephila clavata</name>
    <name type="common">Joro spider</name>
    <name type="synonym">Nephila clavata</name>
    <dbReference type="NCBI Taxonomy" id="2740835"/>
    <lineage>
        <taxon>Eukaryota</taxon>
        <taxon>Metazoa</taxon>
        <taxon>Ecdysozoa</taxon>
        <taxon>Arthropoda</taxon>
        <taxon>Chelicerata</taxon>
        <taxon>Arachnida</taxon>
        <taxon>Araneae</taxon>
        <taxon>Araneomorphae</taxon>
        <taxon>Entelegynae</taxon>
        <taxon>Araneoidea</taxon>
        <taxon>Nephilidae</taxon>
        <taxon>Trichonephila</taxon>
    </lineage>
</organism>
<dbReference type="GO" id="GO:0005694">
    <property type="term" value="C:chromosome"/>
    <property type="evidence" value="ECO:0007669"/>
    <property type="project" value="UniProtKB-ARBA"/>
</dbReference>
<protein>
    <recommendedName>
        <fullName evidence="6">C2H2-type domain-containing protein</fullName>
    </recommendedName>
</protein>
<dbReference type="PROSITE" id="PS50157">
    <property type="entry name" value="ZINC_FINGER_C2H2_2"/>
    <property type="match status" value="2"/>
</dbReference>
<feature type="domain" description="C2H2-type" evidence="6">
    <location>
        <begin position="75"/>
        <end position="93"/>
    </location>
</feature>
<dbReference type="Gene3D" id="3.30.160.60">
    <property type="entry name" value="Classic Zinc Finger"/>
    <property type="match status" value="2"/>
</dbReference>
<keyword evidence="4" id="KW-0862">Zinc</keyword>
<sequence>MINIKEVYSAKKVTLFFNAHCTEFYTSVYDLKQMHNFKCPAKPKKKHACSFCSYTTYYPSGIKTHLLKHTGEKPYQCNICSKRFTRKEYLRNHISMTCLMNKFSI</sequence>
<evidence type="ECO:0000256" key="2">
    <source>
        <dbReference type="ARBA" id="ARBA00022737"/>
    </source>
</evidence>
<name>A0A8X6HKH1_TRICU</name>